<organism evidence="2 3">
    <name type="scientific">Achaetomium macrosporum</name>
    <dbReference type="NCBI Taxonomy" id="79813"/>
    <lineage>
        <taxon>Eukaryota</taxon>
        <taxon>Fungi</taxon>
        <taxon>Dikarya</taxon>
        <taxon>Ascomycota</taxon>
        <taxon>Pezizomycotina</taxon>
        <taxon>Sordariomycetes</taxon>
        <taxon>Sordariomycetidae</taxon>
        <taxon>Sordariales</taxon>
        <taxon>Chaetomiaceae</taxon>
        <taxon>Achaetomium</taxon>
    </lineage>
</organism>
<proteinExistence type="predicted"/>
<dbReference type="EMBL" id="MU860297">
    <property type="protein sequence ID" value="KAK4235113.1"/>
    <property type="molecule type" value="Genomic_DNA"/>
</dbReference>
<evidence type="ECO:0000313" key="3">
    <source>
        <dbReference type="Proteomes" id="UP001303760"/>
    </source>
</evidence>
<sequence length="266" mass="30936">MEEEDDDRTFRQQQRWLCYKFHIYRTTGRRVKIRERNHLAFQRFHVPKPGRYPGVRKSFRVRPEPYYSYTGENPDASHHGPPENVSRALRKLKQDLKPITGVRFAKLLGYGGNGLAALFFSEERGASYRRKYFVVKSTSWPEQTAHLRRARAPRARPKQKFQDAMHIVQFAGLPRPIQPRRSARIRAQQGGQGGQAPQRAPGNVNTEGMIILEYLMRGSLHKALCTATAENLHFPSRVLWHIFHCCNGPRECICNCLWRKVRIQST</sequence>
<name>A0AAN7H951_9PEZI</name>
<feature type="compositionally biased region" description="Low complexity" evidence="1">
    <location>
        <begin position="185"/>
        <end position="202"/>
    </location>
</feature>
<evidence type="ECO:0008006" key="4">
    <source>
        <dbReference type="Google" id="ProtNLM"/>
    </source>
</evidence>
<dbReference type="AlphaFoldDB" id="A0AAN7H951"/>
<evidence type="ECO:0000256" key="1">
    <source>
        <dbReference type="SAM" id="MobiDB-lite"/>
    </source>
</evidence>
<protein>
    <recommendedName>
        <fullName evidence="4">Protein kinase domain-containing protein</fullName>
    </recommendedName>
</protein>
<reference evidence="2" key="2">
    <citation type="submission" date="2023-05" db="EMBL/GenBank/DDBJ databases">
        <authorList>
            <consortium name="Lawrence Berkeley National Laboratory"/>
            <person name="Steindorff A."/>
            <person name="Hensen N."/>
            <person name="Bonometti L."/>
            <person name="Westerberg I."/>
            <person name="Brannstrom I.O."/>
            <person name="Guillou S."/>
            <person name="Cros-Aarteil S."/>
            <person name="Calhoun S."/>
            <person name="Haridas S."/>
            <person name="Kuo A."/>
            <person name="Mondo S."/>
            <person name="Pangilinan J."/>
            <person name="Riley R."/>
            <person name="Labutti K."/>
            <person name="Andreopoulos B."/>
            <person name="Lipzen A."/>
            <person name="Chen C."/>
            <person name="Yanf M."/>
            <person name="Daum C."/>
            <person name="Ng V."/>
            <person name="Clum A."/>
            <person name="Ohm R."/>
            <person name="Martin F."/>
            <person name="Silar P."/>
            <person name="Natvig D."/>
            <person name="Lalanne C."/>
            <person name="Gautier V."/>
            <person name="Ament-Velasquez S.L."/>
            <person name="Kruys A."/>
            <person name="Hutchinson M.I."/>
            <person name="Powell A.J."/>
            <person name="Barry K."/>
            <person name="Miller A.N."/>
            <person name="Grigoriev I.V."/>
            <person name="Debuchy R."/>
            <person name="Gladieux P."/>
            <person name="Thoren M.H."/>
            <person name="Johannesson H."/>
        </authorList>
    </citation>
    <scope>NUCLEOTIDE SEQUENCE</scope>
    <source>
        <strain evidence="2">CBS 532.94</strain>
    </source>
</reference>
<feature type="region of interest" description="Disordered" evidence="1">
    <location>
        <begin position="183"/>
        <end position="202"/>
    </location>
</feature>
<gene>
    <name evidence="2" type="ORF">C8A03DRAFT_18105</name>
</gene>
<reference evidence="2" key="1">
    <citation type="journal article" date="2023" name="Mol. Phylogenet. Evol.">
        <title>Genome-scale phylogeny and comparative genomics of the fungal order Sordariales.</title>
        <authorList>
            <person name="Hensen N."/>
            <person name="Bonometti L."/>
            <person name="Westerberg I."/>
            <person name="Brannstrom I.O."/>
            <person name="Guillou S."/>
            <person name="Cros-Aarteil S."/>
            <person name="Calhoun S."/>
            <person name="Haridas S."/>
            <person name="Kuo A."/>
            <person name="Mondo S."/>
            <person name="Pangilinan J."/>
            <person name="Riley R."/>
            <person name="LaButti K."/>
            <person name="Andreopoulos B."/>
            <person name="Lipzen A."/>
            <person name="Chen C."/>
            <person name="Yan M."/>
            <person name="Daum C."/>
            <person name="Ng V."/>
            <person name="Clum A."/>
            <person name="Steindorff A."/>
            <person name="Ohm R.A."/>
            <person name="Martin F."/>
            <person name="Silar P."/>
            <person name="Natvig D.O."/>
            <person name="Lalanne C."/>
            <person name="Gautier V."/>
            <person name="Ament-Velasquez S.L."/>
            <person name="Kruys A."/>
            <person name="Hutchinson M.I."/>
            <person name="Powell A.J."/>
            <person name="Barry K."/>
            <person name="Miller A.N."/>
            <person name="Grigoriev I.V."/>
            <person name="Debuchy R."/>
            <person name="Gladieux P."/>
            <person name="Hiltunen Thoren M."/>
            <person name="Johannesson H."/>
        </authorList>
    </citation>
    <scope>NUCLEOTIDE SEQUENCE</scope>
    <source>
        <strain evidence="2">CBS 532.94</strain>
    </source>
</reference>
<accession>A0AAN7H951</accession>
<dbReference type="Proteomes" id="UP001303760">
    <property type="component" value="Unassembled WGS sequence"/>
</dbReference>
<evidence type="ECO:0000313" key="2">
    <source>
        <dbReference type="EMBL" id="KAK4235113.1"/>
    </source>
</evidence>
<comment type="caution">
    <text evidence="2">The sequence shown here is derived from an EMBL/GenBank/DDBJ whole genome shotgun (WGS) entry which is preliminary data.</text>
</comment>
<keyword evidence="3" id="KW-1185">Reference proteome</keyword>